<dbReference type="PANTHER" id="PTHR44329">
    <property type="entry name" value="SERINE/THREONINE-PROTEIN KINASE TNNI3K-RELATED"/>
    <property type="match status" value="1"/>
</dbReference>
<evidence type="ECO:0000313" key="9">
    <source>
        <dbReference type="EMBL" id="KAI7844427.1"/>
    </source>
</evidence>
<dbReference type="PROSITE" id="PS50011">
    <property type="entry name" value="PROTEIN_KINASE_DOM"/>
    <property type="match status" value="1"/>
</dbReference>
<dbReference type="Proteomes" id="UP001205105">
    <property type="component" value="Unassembled WGS sequence"/>
</dbReference>
<sequence length="428" mass="45416">MLTLAAVRPLVQLRAVRWELSQQWQCRYALFSVSLPHAGIPPYMSAVCVALGLALRRRRQQRRQLQRAGSAVAKEVDEIDEFVVDGFGSSKAASSQQPSLASSHTLGSDPLVSYIYASQLGGKMSQRSSGSAGRSQGGSSGTGVHTWEMGWADLQLQRVVGAGSFGRVYLASWGTVTVAVKVLLVPGAAGTDLAAPGAAAEALALPPSTLAELEAEAALLASLRHPCCVNFFGVTRNPPALVTEYCGRGSVAELLDRARASPAVAAELTWRRRLLIALGAADGMAYLHGHKPAPIIHRDLKSPNLLVADFGLSRVLEDSEMASSVAVTNPSVILWELLTWERPWGATNPWQISAAVLAGRRLEIPNPAALPGPGPGSPEGLAAYLSLMQRCWAQAPGDRPSFAEVVQMVRALLDAEPAEPSLEPSRST</sequence>
<evidence type="ECO:0000256" key="6">
    <source>
        <dbReference type="PROSITE-ProRule" id="PRU10141"/>
    </source>
</evidence>
<dbReference type="InterPro" id="IPR017441">
    <property type="entry name" value="Protein_kinase_ATP_BS"/>
</dbReference>
<comment type="caution">
    <text evidence="9">The sequence shown here is derived from an EMBL/GenBank/DDBJ whole genome shotgun (WGS) entry which is preliminary data.</text>
</comment>
<evidence type="ECO:0000256" key="4">
    <source>
        <dbReference type="ARBA" id="ARBA00022777"/>
    </source>
</evidence>
<dbReference type="Gene3D" id="3.30.200.20">
    <property type="entry name" value="Phosphorylase Kinase, domain 1"/>
    <property type="match status" value="1"/>
</dbReference>
<dbReference type="InterPro" id="IPR001245">
    <property type="entry name" value="Ser-Thr/Tyr_kinase_cat_dom"/>
</dbReference>
<dbReference type="InterPro" id="IPR011009">
    <property type="entry name" value="Kinase-like_dom_sf"/>
</dbReference>
<dbReference type="PROSITE" id="PS00108">
    <property type="entry name" value="PROTEIN_KINASE_ST"/>
    <property type="match status" value="1"/>
</dbReference>
<reference evidence="9" key="1">
    <citation type="submission" date="2020-11" db="EMBL/GenBank/DDBJ databases">
        <title>Chlorella ohadii genome sequencing and assembly.</title>
        <authorList>
            <person name="Murik O."/>
            <person name="Treves H."/>
            <person name="Kedem I."/>
            <person name="Shotland Y."/>
            <person name="Kaplan A."/>
        </authorList>
    </citation>
    <scope>NUCLEOTIDE SEQUENCE</scope>
    <source>
        <strain evidence="9">1</strain>
    </source>
</reference>
<proteinExistence type="inferred from homology"/>
<comment type="similarity">
    <text evidence="7">Belongs to the protein kinase superfamily.</text>
</comment>
<keyword evidence="5 6" id="KW-0067">ATP-binding</keyword>
<dbReference type="GO" id="GO:0005524">
    <property type="term" value="F:ATP binding"/>
    <property type="evidence" value="ECO:0007669"/>
    <property type="project" value="UniProtKB-UniRule"/>
</dbReference>
<name>A0AAD5DU64_9CHLO</name>
<feature type="domain" description="Protein kinase" evidence="8">
    <location>
        <begin position="154"/>
        <end position="413"/>
    </location>
</feature>
<dbReference type="PROSITE" id="PS00107">
    <property type="entry name" value="PROTEIN_KINASE_ATP"/>
    <property type="match status" value="1"/>
</dbReference>
<evidence type="ECO:0000313" key="10">
    <source>
        <dbReference type="Proteomes" id="UP001205105"/>
    </source>
</evidence>
<evidence type="ECO:0000256" key="1">
    <source>
        <dbReference type="ARBA" id="ARBA00022527"/>
    </source>
</evidence>
<dbReference type="AlphaFoldDB" id="A0AAD5DU64"/>
<dbReference type="PANTHER" id="PTHR44329:SF298">
    <property type="entry name" value="MIXED LINEAGE KINASE DOMAIN-LIKE PROTEIN"/>
    <property type="match status" value="1"/>
</dbReference>
<feature type="binding site" evidence="6">
    <location>
        <position position="181"/>
    </location>
    <ligand>
        <name>ATP</name>
        <dbReference type="ChEBI" id="CHEBI:30616"/>
    </ligand>
</feature>
<evidence type="ECO:0000256" key="3">
    <source>
        <dbReference type="ARBA" id="ARBA00022741"/>
    </source>
</evidence>
<gene>
    <name evidence="9" type="ORF">COHA_002020</name>
</gene>
<keyword evidence="10" id="KW-1185">Reference proteome</keyword>
<keyword evidence="2" id="KW-0808">Transferase</keyword>
<keyword evidence="3 6" id="KW-0547">Nucleotide-binding</keyword>
<dbReference type="GO" id="GO:0004674">
    <property type="term" value="F:protein serine/threonine kinase activity"/>
    <property type="evidence" value="ECO:0007669"/>
    <property type="project" value="UniProtKB-KW"/>
</dbReference>
<dbReference type="SUPFAM" id="SSF56112">
    <property type="entry name" value="Protein kinase-like (PK-like)"/>
    <property type="match status" value="1"/>
</dbReference>
<dbReference type="Pfam" id="PF07714">
    <property type="entry name" value="PK_Tyr_Ser-Thr"/>
    <property type="match status" value="1"/>
</dbReference>
<dbReference type="InterPro" id="IPR051681">
    <property type="entry name" value="Ser/Thr_Kinases-Pseudokinases"/>
</dbReference>
<keyword evidence="4" id="KW-0418">Kinase</keyword>
<keyword evidence="1 7" id="KW-0723">Serine/threonine-protein kinase</keyword>
<protein>
    <recommendedName>
        <fullName evidence="8">Protein kinase domain-containing protein</fullName>
    </recommendedName>
</protein>
<dbReference type="InterPro" id="IPR008271">
    <property type="entry name" value="Ser/Thr_kinase_AS"/>
</dbReference>
<evidence type="ECO:0000259" key="8">
    <source>
        <dbReference type="PROSITE" id="PS50011"/>
    </source>
</evidence>
<dbReference type="EMBL" id="JADXDR010000031">
    <property type="protein sequence ID" value="KAI7844427.1"/>
    <property type="molecule type" value="Genomic_DNA"/>
</dbReference>
<organism evidence="9 10">
    <name type="scientific">Chlorella ohadii</name>
    <dbReference type="NCBI Taxonomy" id="2649997"/>
    <lineage>
        <taxon>Eukaryota</taxon>
        <taxon>Viridiplantae</taxon>
        <taxon>Chlorophyta</taxon>
        <taxon>core chlorophytes</taxon>
        <taxon>Trebouxiophyceae</taxon>
        <taxon>Chlorellales</taxon>
        <taxon>Chlorellaceae</taxon>
        <taxon>Chlorella clade</taxon>
        <taxon>Chlorella</taxon>
    </lineage>
</organism>
<evidence type="ECO:0000256" key="5">
    <source>
        <dbReference type="ARBA" id="ARBA00022840"/>
    </source>
</evidence>
<accession>A0AAD5DU64</accession>
<evidence type="ECO:0000256" key="2">
    <source>
        <dbReference type="ARBA" id="ARBA00022679"/>
    </source>
</evidence>
<dbReference type="InterPro" id="IPR000719">
    <property type="entry name" value="Prot_kinase_dom"/>
</dbReference>
<evidence type="ECO:0000256" key="7">
    <source>
        <dbReference type="RuleBase" id="RU000304"/>
    </source>
</evidence>
<dbReference type="SMART" id="SM00220">
    <property type="entry name" value="S_TKc"/>
    <property type="match status" value="1"/>
</dbReference>
<dbReference type="Gene3D" id="1.10.510.10">
    <property type="entry name" value="Transferase(Phosphotransferase) domain 1"/>
    <property type="match status" value="2"/>
</dbReference>